<name>A0A8D3DJY2_SCOMX</name>
<feature type="repeat" description="WD" evidence="18">
    <location>
        <begin position="157"/>
        <end position="189"/>
    </location>
</feature>
<feature type="repeat" description="WD" evidence="18">
    <location>
        <begin position="240"/>
        <end position="266"/>
    </location>
</feature>
<evidence type="ECO:0000256" key="1">
    <source>
        <dbReference type="ARBA" id="ARBA00004123"/>
    </source>
</evidence>
<feature type="compositionally biased region" description="Low complexity" evidence="19">
    <location>
        <begin position="632"/>
        <end position="649"/>
    </location>
</feature>
<evidence type="ECO:0000256" key="14">
    <source>
        <dbReference type="ARBA" id="ARBA00063159"/>
    </source>
</evidence>
<dbReference type="PROSITE" id="PS50082">
    <property type="entry name" value="WD_REPEATS_2"/>
    <property type="match status" value="6"/>
</dbReference>
<keyword evidence="9" id="KW-0007">Acetylation</keyword>
<keyword evidence="11" id="KW-0539">Nucleus</keyword>
<evidence type="ECO:0000256" key="5">
    <source>
        <dbReference type="ARBA" id="ARBA00022574"/>
    </source>
</evidence>
<feature type="compositionally biased region" description="Low complexity" evidence="19">
    <location>
        <begin position="666"/>
        <end position="679"/>
    </location>
</feature>
<dbReference type="GO" id="GO:0005847">
    <property type="term" value="C:mRNA cleavage and polyadenylation specificity factor complex"/>
    <property type="evidence" value="ECO:0007669"/>
    <property type="project" value="TreeGrafter"/>
</dbReference>
<reference evidence="20" key="1">
    <citation type="submission" date="2023-05" db="EMBL/GenBank/DDBJ databases">
        <title>High-quality long-read genome of Scophthalmus maximus.</title>
        <authorList>
            <person name="Lien S."/>
            <person name="Martinez P."/>
        </authorList>
    </citation>
    <scope>NUCLEOTIDE SEQUENCE [LARGE SCALE GENOMIC DNA]</scope>
</reference>
<dbReference type="FunFam" id="2.130.10.10:FF:000077">
    <property type="entry name" value="WD repeat domain 33"/>
    <property type="match status" value="1"/>
</dbReference>
<dbReference type="CDD" id="cd00200">
    <property type="entry name" value="WD40"/>
    <property type="match status" value="1"/>
</dbReference>
<evidence type="ECO:0000313" key="20">
    <source>
        <dbReference type="Ensembl" id="ENSSMAP00000059841.1"/>
    </source>
</evidence>
<dbReference type="PROSITE" id="PS50294">
    <property type="entry name" value="WD_REPEATS_REGION"/>
    <property type="match status" value="4"/>
</dbReference>
<evidence type="ECO:0000256" key="15">
    <source>
        <dbReference type="ARBA" id="ARBA00068823"/>
    </source>
</evidence>
<gene>
    <name evidence="20" type="primary">wdr33</name>
</gene>
<evidence type="ECO:0000256" key="17">
    <source>
        <dbReference type="ARBA" id="ARBA00076133"/>
    </source>
</evidence>
<evidence type="ECO:0000256" key="9">
    <source>
        <dbReference type="ARBA" id="ARBA00022990"/>
    </source>
</evidence>
<keyword evidence="5 18" id="KW-0853">WD repeat</keyword>
<dbReference type="AlphaFoldDB" id="A0A8D3DJY2"/>
<feature type="region of interest" description="Disordered" evidence="19">
    <location>
        <begin position="512"/>
        <end position="534"/>
    </location>
</feature>
<feature type="compositionally biased region" description="Low complexity" evidence="19">
    <location>
        <begin position="698"/>
        <end position="709"/>
    </location>
</feature>
<dbReference type="GeneTree" id="ENSGT00730000111130"/>
<evidence type="ECO:0000256" key="16">
    <source>
        <dbReference type="ARBA" id="ARBA00075792"/>
    </source>
</evidence>
<dbReference type="Proteomes" id="UP000694558">
    <property type="component" value="Chromosome 7"/>
</dbReference>
<dbReference type="PANTHER" id="PTHR22836:SF0">
    <property type="entry name" value="PRE-MRNA 3' END PROCESSING PROTEIN WDR33"/>
    <property type="match status" value="1"/>
</dbReference>
<organism evidence="20 21">
    <name type="scientific">Scophthalmus maximus</name>
    <name type="common">Turbot</name>
    <name type="synonym">Psetta maxima</name>
    <dbReference type="NCBI Taxonomy" id="52904"/>
    <lineage>
        <taxon>Eukaryota</taxon>
        <taxon>Metazoa</taxon>
        <taxon>Chordata</taxon>
        <taxon>Craniata</taxon>
        <taxon>Vertebrata</taxon>
        <taxon>Euteleostomi</taxon>
        <taxon>Actinopterygii</taxon>
        <taxon>Neopterygii</taxon>
        <taxon>Teleostei</taxon>
        <taxon>Neoteleostei</taxon>
        <taxon>Acanthomorphata</taxon>
        <taxon>Carangaria</taxon>
        <taxon>Pleuronectiformes</taxon>
        <taxon>Pleuronectoidei</taxon>
        <taxon>Scophthalmidae</taxon>
        <taxon>Scophthalmus</taxon>
    </lineage>
</organism>
<dbReference type="InterPro" id="IPR001680">
    <property type="entry name" value="WD40_rpt"/>
</dbReference>
<evidence type="ECO:0000256" key="7">
    <source>
        <dbReference type="ARBA" id="ARBA00022737"/>
    </source>
</evidence>
<dbReference type="GO" id="GO:0005581">
    <property type="term" value="C:collagen trimer"/>
    <property type="evidence" value="ECO:0007669"/>
    <property type="project" value="UniProtKB-KW"/>
</dbReference>
<dbReference type="Pfam" id="PF00400">
    <property type="entry name" value="WD40"/>
    <property type="match status" value="6"/>
</dbReference>
<feature type="repeat" description="WD" evidence="18">
    <location>
        <begin position="327"/>
        <end position="360"/>
    </location>
</feature>
<evidence type="ECO:0000256" key="10">
    <source>
        <dbReference type="ARBA" id="ARBA00023119"/>
    </source>
</evidence>
<accession>A0A8D3DJY2</accession>
<feature type="region of interest" description="Disordered" evidence="19">
    <location>
        <begin position="815"/>
        <end position="853"/>
    </location>
</feature>
<evidence type="ECO:0000256" key="8">
    <source>
        <dbReference type="ARBA" id="ARBA00022843"/>
    </source>
</evidence>
<protein>
    <recommendedName>
        <fullName evidence="15">pre-mRNA 3' end processing protein WDR33</fullName>
    </recommendedName>
    <alternativeName>
        <fullName evidence="16">WD repeat-containing protein 33</fullName>
    </alternativeName>
    <alternativeName>
        <fullName evidence="17">WD repeat-containing protein of 146 kDa</fullName>
    </alternativeName>
</protein>
<keyword evidence="3" id="KW-1017">Isopeptide bond</keyword>
<dbReference type="FunFam" id="2.130.10.10:FF:000085">
    <property type="entry name" value="WD repeat domain 33"/>
    <property type="match status" value="1"/>
</dbReference>
<evidence type="ECO:0000313" key="21">
    <source>
        <dbReference type="Proteomes" id="UP000694558"/>
    </source>
</evidence>
<keyword evidence="10" id="KW-0176">Collagen</keyword>
<evidence type="ECO:0000256" key="6">
    <source>
        <dbReference type="ARBA" id="ARBA00022664"/>
    </source>
</evidence>
<dbReference type="InterPro" id="IPR015943">
    <property type="entry name" value="WD40/YVTN_repeat-like_dom_sf"/>
</dbReference>
<evidence type="ECO:0000256" key="13">
    <source>
        <dbReference type="ARBA" id="ARBA00061690"/>
    </source>
</evidence>
<evidence type="ECO:0000256" key="11">
    <source>
        <dbReference type="ARBA" id="ARBA00023242"/>
    </source>
</evidence>
<dbReference type="PANTHER" id="PTHR22836">
    <property type="entry name" value="WD40 REPEAT PROTEIN"/>
    <property type="match status" value="1"/>
</dbReference>
<dbReference type="InterPro" id="IPR036322">
    <property type="entry name" value="WD40_repeat_dom_sf"/>
</dbReference>
<keyword evidence="8" id="KW-0832">Ubl conjugation</keyword>
<dbReference type="FunFam" id="2.130.10.10:FF:000069">
    <property type="entry name" value="WD repeat domain 33"/>
    <property type="match status" value="1"/>
</dbReference>
<comment type="similarity">
    <text evidence="13">Belongs to the WD repeat WDR33 family.</text>
</comment>
<keyword evidence="4" id="KW-0597">Phosphoprotein</keyword>
<evidence type="ECO:0000256" key="19">
    <source>
        <dbReference type="SAM" id="MobiDB-lite"/>
    </source>
</evidence>
<feature type="repeat" description="WD" evidence="18">
    <location>
        <begin position="284"/>
        <end position="325"/>
    </location>
</feature>
<dbReference type="SUPFAM" id="SSF50978">
    <property type="entry name" value="WD40 repeat-like"/>
    <property type="match status" value="1"/>
</dbReference>
<feature type="repeat" description="WD" evidence="18">
    <location>
        <begin position="198"/>
        <end position="230"/>
    </location>
</feature>
<evidence type="ECO:0000256" key="2">
    <source>
        <dbReference type="ARBA" id="ARBA00022481"/>
    </source>
</evidence>
<comment type="subunit">
    <text evidence="14">Component of the cleavage and polyadenylation specificity factor (CPSF) module of the pre-mRNA 3'-end processing complex. Interacts with CPSF3/CPSF73.</text>
</comment>
<feature type="compositionally biased region" description="Basic and acidic residues" evidence="19">
    <location>
        <begin position="520"/>
        <end position="534"/>
    </location>
</feature>
<comment type="function">
    <text evidence="12">Essential for both cleavage and polyadenylation of pre-mRNA 3' ends.</text>
</comment>
<reference evidence="20" key="2">
    <citation type="submission" date="2025-08" db="UniProtKB">
        <authorList>
            <consortium name="Ensembl"/>
        </authorList>
    </citation>
    <scope>IDENTIFICATION</scope>
</reference>
<sequence length="853" mass="94777">MATDIGSPQRFFHMPRFQHQAPRQVFYKRPDFAQQQAMQQLTFDGKRMRKAVNRKTIDYNPSVIRYLQNRVWQRDHRDFRAIQPDAGCYNDLVPPLGMIYNPMNAVTTKFVRTSTNKVKCPVFVIRWTPEGRRLVTGASSGEFTLWNGLTFNFETILQAHDSPVRAMTWSHNDMWMLTADHGGYVKYWQSNMNNVKMFQAHKEAIREASFSPTDNKFATCSDDGTVRIWDFLRCHEERILRGHGADVKCVDWHPTKGLVVSGSKDSQQPIKFWDPKTGQSLATLHAHKNTVMEVKWNLNGNWLLTASRDHLCKLFDIRNLKEELQVFRGHKKEATAVAWHPVHEGLFASGGSDGSLLFWNTGVEKEVGGMEMAHEGMIWSLAWHPLGHILCSGSNDHTSKFWTRNRPGDKMRDRYNLNLLPGMSEDGVEYDDMEPNSMAAIPGMGIPEQLKAAMEQEQSKEAAPEVEMSIPGLDWGMDEVMGKDSKKVPQKKVPYAKPIPAQFQQAWTENKVPMMPPSGDSKDRKVEQKVEGKKKSQAEMEQEMAALQYNNPLLLEVRDSGQGPIPPFSGPGGPAGPGGPMPPGHQGFPPNIPPQQMPNNMGPPMGPGGMQPPFISSGQMGPPSGPQPHQGPPQGMMGPPDMQGPQGMQRHPGPPRNMGPQGPHSMGPRGMQGPPVGMMGPPPRGMGPRDSQGPPPQGGMMPPQGNMMGPQGGMMGPPPRTHRNMQGPPGNMQVPHGNMQGPPGNVQGPHGNMQGPPYMQLMWSFQGQNSGPMMHGMGQQGPNNKGNRCMMGRPRPVVSARPPCRGWTWRLCRPGNVRGRTAQELETPESESPPEPMEVRPHCFCSSEDESLF</sequence>
<dbReference type="SMART" id="SM00320">
    <property type="entry name" value="WD40"/>
    <property type="match status" value="7"/>
</dbReference>
<comment type="subcellular location">
    <subcellularLocation>
        <location evidence="1">Nucleus</location>
    </subcellularLocation>
</comment>
<feature type="repeat" description="WD" evidence="18">
    <location>
        <begin position="371"/>
        <end position="402"/>
    </location>
</feature>
<keyword evidence="7" id="KW-0677">Repeat</keyword>
<evidence type="ECO:0000256" key="3">
    <source>
        <dbReference type="ARBA" id="ARBA00022499"/>
    </source>
</evidence>
<proteinExistence type="inferred from homology"/>
<keyword evidence="6" id="KW-0507">mRNA processing</keyword>
<evidence type="ECO:0000256" key="4">
    <source>
        <dbReference type="ARBA" id="ARBA00022553"/>
    </source>
</evidence>
<keyword evidence="2" id="KW-0488">Methylation</keyword>
<evidence type="ECO:0000256" key="12">
    <source>
        <dbReference type="ARBA" id="ARBA00058681"/>
    </source>
</evidence>
<dbReference type="Gene3D" id="2.130.10.10">
    <property type="entry name" value="YVTN repeat-like/Quinoprotein amine dehydrogenase"/>
    <property type="match status" value="3"/>
</dbReference>
<dbReference type="InterPro" id="IPR045245">
    <property type="entry name" value="Pfs2-like"/>
</dbReference>
<feature type="region of interest" description="Disordered" evidence="19">
    <location>
        <begin position="557"/>
        <end position="752"/>
    </location>
</feature>
<dbReference type="Ensembl" id="ENSSMAT00000040908.1">
    <property type="protein sequence ID" value="ENSSMAP00000059841.1"/>
    <property type="gene ID" value="ENSSMAG00000027145.1"/>
</dbReference>
<dbReference type="GO" id="GO:0031124">
    <property type="term" value="P:mRNA 3'-end processing"/>
    <property type="evidence" value="ECO:0007669"/>
    <property type="project" value="InterPro"/>
</dbReference>
<evidence type="ECO:0000256" key="18">
    <source>
        <dbReference type="PROSITE-ProRule" id="PRU00221"/>
    </source>
</evidence>